<dbReference type="GO" id="GO:0016020">
    <property type="term" value="C:membrane"/>
    <property type="evidence" value="ECO:0007669"/>
    <property type="project" value="UniProtKB-SubCell"/>
</dbReference>
<evidence type="ECO:0000256" key="10">
    <source>
        <dbReference type="ARBA" id="ARBA00023136"/>
    </source>
</evidence>
<dbReference type="InterPro" id="IPR001505">
    <property type="entry name" value="Copper_CuA"/>
</dbReference>
<dbReference type="CDD" id="cd04213">
    <property type="entry name" value="CuRO_CcO_Caa3_II"/>
    <property type="match status" value="1"/>
</dbReference>
<organism evidence="16 17">
    <name type="scientific">Methylotuvimicrobium alcaliphilum (strain DSM 19304 / NCIMB 14124 / VKM B-2133 / 20Z)</name>
    <name type="common">Methylomicrobium alcaliphilum</name>
    <dbReference type="NCBI Taxonomy" id="1091494"/>
    <lineage>
        <taxon>Bacteria</taxon>
        <taxon>Pseudomonadati</taxon>
        <taxon>Pseudomonadota</taxon>
        <taxon>Gammaproteobacteria</taxon>
        <taxon>Methylococcales</taxon>
        <taxon>Methylococcaceae</taxon>
        <taxon>Methylotuvimicrobium</taxon>
    </lineage>
</organism>
<dbReference type="InterPro" id="IPR034236">
    <property type="entry name" value="CuRO_CcO_Caa3_II"/>
</dbReference>
<accession>G4SUN3</accession>
<evidence type="ECO:0000256" key="11">
    <source>
        <dbReference type="ARBA" id="ARBA00024688"/>
    </source>
</evidence>
<dbReference type="GO" id="GO:0016491">
    <property type="term" value="F:oxidoreductase activity"/>
    <property type="evidence" value="ECO:0007669"/>
    <property type="project" value="UniProtKB-KW"/>
</dbReference>
<dbReference type="RefSeq" id="WP_014147658.1">
    <property type="nucleotide sequence ID" value="NC_016112.1"/>
</dbReference>
<dbReference type="PATRIC" id="fig|271065.3.peg.1195"/>
<dbReference type="InterPro" id="IPR045187">
    <property type="entry name" value="CcO_II"/>
</dbReference>
<dbReference type="KEGG" id="mah:MEALZ_1170"/>
<evidence type="ECO:0000256" key="2">
    <source>
        <dbReference type="ARBA" id="ARBA00007866"/>
    </source>
</evidence>
<keyword evidence="9" id="KW-0186">Copper</keyword>
<evidence type="ECO:0000256" key="7">
    <source>
        <dbReference type="ARBA" id="ARBA00022982"/>
    </source>
</evidence>
<keyword evidence="6" id="KW-0479">Metal-binding</keyword>
<evidence type="ECO:0000313" key="17">
    <source>
        <dbReference type="Proteomes" id="UP000008315"/>
    </source>
</evidence>
<evidence type="ECO:0000256" key="12">
    <source>
        <dbReference type="ARBA" id="ARBA00031399"/>
    </source>
</evidence>
<dbReference type="SUPFAM" id="SSF49503">
    <property type="entry name" value="Cupredoxins"/>
    <property type="match status" value="1"/>
</dbReference>
<keyword evidence="5 14" id="KW-0812">Transmembrane</keyword>
<evidence type="ECO:0000259" key="15">
    <source>
        <dbReference type="PROSITE" id="PS50857"/>
    </source>
</evidence>
<dbReference type="Proteomes" id="UP000008315">
    <property type="component" value="Chromosome"/>
</dbReference>
<sequence>MIPSLTLPSLIITLSFLSGCSGPQSILNPAGPSALAVSRLWWGMFGFSVTVLLVVMTLWIYAMRRKPRPLTEAQADRINQSWIIGGGLVLPIAGIVALLSFSIPMGYRMLPLPVAGQSVPYIDVIGHQWWWEVRYPDTDIVLINELHLPAGTPVDIHVTSSDVIHSFWVPRLAGKIDMIPGRTNVLRIEADAPGQLLGKCAEFCGVGHAHMLLEVQVHTPEDYEAWLEAYEYE</sequence>
<feature type="transmembrane region" description="Helical" evidence="14">
    <location>
        <begin position="82"/>
        <end position="103"/>
    </location>
</feature>
<keyword evidence="10 14" id="KW-0472">Membrane</keyword>
<dbReference type="STRING" id="1091494.MEALZ_1170"/>
<evidence type="ECO:0000313" key="16">
    <source>
        <dbReference type="EMBL" id="CCE22860.1"/>
    </source>
</evidence>
<comment type="catalytic activity">
    <reaction evidence="13">
        <text>4 Fe(II)-[cytochrome c] + O2 + 8 H(+)(in) = 4 Fe(III)-[cytochrome c] + 2 H2O + 4 H(+)(out)</text>
        <dbReference type="Rhea" id="RHEA:11436"/>
        <dbReference type="Rhea" id="RHEA-COMP:10350"/>
        <dbReference type="Rhea" id="RHEA-COMP:14399"/>
        <dbReference type="ChEBI" id="CHEBI:15377"/>
        <dbReference type="ChEBI" id="CHEBI:15378"/>
        <dbReference type="ChEBI" id="CHEBI:15379"/>
        <dbReference type="ChEBI" id="CHEBI:29033"/>
        <dbReference type="ChEBI" id="CHEBI:29034"/>
        <dbReference type="EC" id="7.1.1.9"/>
    </reaction>
</comment>
<dbReference type="GO" id="GO:0005507">
    <property type="term" value="F:copper ion binding"/>
    <property type="evidence" value="ECO:0007669"/>
    <property type="project" value="InterPro"/>
</dbReference>
<keyword evidence="4" id="KW-0679">Respiratory chain</keyword>
<feature type="transmembrane region" description="Helical" evidence="14">
    <location>
        <begin position="40"/>
        <end position="61"/>
    </location>
</feature>
<dbReference type="EMBL" id="FO082060">
    <property type="protein sequence ID" value="CCE22860.1"/>
    <property type="molecule type" value="Genomic_DNA"/>
</dbReference>
<dbReference type="NCBIfam" id="TIGR02866">
    <property type="entry name" value="CoxB"/>
    <property type="match status" value="1"/>
</dbReference>
<evidence type="ECO:0000256" key="8">
    <source>
        <dbReference type="ARBA" id="ARBA00022989"/>
    </source>
</evidence>
<evidence type="ECO:0000256" key="9">
    <source>
        <dbReference type="ARBA" id="ARBA00023008"/>
    </source>
</evidence>
<dbReference type="Gene3D" id="2.60.40.420">
    <property type="entry name" value="Cupredoxins - blue copper proteins"/>
    <property type="match status" value="1"/>
</dbReference>
<dbReference type="Pfam" id="PF00116">
    <property type="entry name" value="COX2"/>
    <property type="match status" value="1"/>
</dbReference>
<reference evidence="17" key="1">
    <citation type="journal article" date="2012" name="J. Bacteriol.">
        <title>Genome sequence of the haloalkaliphilic methanotrophic bacterium Methylomicrobium alcaliphilum 20Z.</title>
        <authorList>
            <person name="Vuilleumier S."/>
            <person name="Khmelenina V.N."/>
            <person name="Bringel F."/>
            <person name="Reshetnikov A.S."/>
            <person name="Lajus A."/>
            <person name="Mangenot S."/>
            <person name="Rouy Z."/>
            <person name="Op den Camp H.J."/>
            <person name="Jetten M.S."/>
            <person name="Dispirito A.A."/>
            <person name="Dunfield P."/>
            <person name="Klotz M.G."/>
            <person name="Semrau J.D."/>
            <person name="Stein L.Y."/>
            <person name="Barbe V."/>
            <person name="Medigue C."/>
            <person name="Trotsenko Y.A."/>
            <person name="Kalyuzhnaya M.G."/>
        </authorList>
    </citation>
    <scope>NUCLEOTIDE SEQUENCE [LARGE SCALE GENOMIC DNA]</scope>
    <source>
        <strain evidence="17">DSM 19304 / NCIMB 14124 / VKM B-2133 / 20Z</strain>
    </source>
</reference>
<keyword evidence="7" id="KW-0249">Electron transport</keyword>
<dbReference type="InterPro" id="IPR002429">
    <property type="entry name" value="CcO_II-like_C"/>
</dbReference>
<evidence type="ECO:0000256" key="4">
    <source>
        <dbReference type="ARBA" id="ARBA00022660"/>
    </source>
</evidence>
<dbReference type="AlphaFoldDB" id="G4SUN3"/>
<dbReference type="GO" id="GO:0004129">
    <property type="term" value="F:cytochrome-c oxidase activity"/>
    <property type="evidence" value="ECO:0007669"/>
    <property type="project" value="UniProtKB-EC"/>
</dbReference>
<dbReference type="PROSITE" id="PS50857">
    <property type="entry name" value="COX2_CUA"/>
    <property type="match status" value="1"/>
</dbReference>
<evidence type="ECO:0000256" key="14">
    <source>
        <dbReference type="SAM" id="Phobius"/>
    </source>
</evidence>
<dbReference type="PANTHER" id="PTHR22888">
    <property type="entry name" value="CYTOCHROME C OXIDASE, SUBUNIT II"/>
    <property type="match status" value="1"/>
</dbReference>
<evidence type="ECO:0000256" key="6">
    <source>
        <dbReference type="ARBA" id="ARBA00022723"/>
    </source>
</evidence>
<name>G4SUN3_META2</name>
<evidence type="ECO:0000256" key="1">
    <source>
        <dbReference type="ARBA" id="ARBA00004141"/>
    </source>
</evidence>
<keyword evidence="3" id="KW-0813">Transport</keyword>
<dbReference type="GO" id="GO:0042773">
    <property type="term" value="P:ATP synthesis coupled electron transport"/>
    <property type="evidence" value="ECO:0007669"/>
    <property type="project" value="TreeGrafter"/>
</dbReference>
<keyword evidence="8 14" id="KW-1133">Transmembrane helix</keyword>
<feature type="domain" description="Cytochrome oxidase subunit II copper A binding" evidence="15">
    <location>
        <begin position="117"/>
        <end position="229"/>
    </location>
</feature>
<dbReference type="HOGENOM" id="CLU_036876_1_2_6"/>
<protein>
    <recommendedName>
        <fullName evidence="12">Cytochrome aa3 subunit 2</fullName>
    </recommendedName>
</protein>
<dbReference type="PANTHER" id="PTHR22888:SF9">
    <property type="entry name" value="CYTOCHROME C OXIDASE SUBUNIT 2"/>
    <property type="match status" value="1"/>
</dbReference>
<comment type="subcellular location">
    <subcellularLocation>
        <location evidence="1">Membrane</location>
        <topology evidence="1">Multi-pass membrane protein</topology>
    </subcellularLocation>
</comment>
<dbReference type="InterPro" id="IPR008972">
    <property type="entry name" value="Cupredoxin"/>
</dbReference>
<evidence type="ECO:0000256" key="5">
    <source>
        <dbReference type="ARBA" id="ARBA00022692"/>
    </source>
</evidence>
<comment type="similarity">
    <text evidence="2">Belongs to the cytochrome c oxidase subunit 2 family.</text>
</comment>
<comment type="function">
    <text evidence="11">Subunits I and II form the functional core of the enzyme complex. Electrons originating in cytochrome c are transferred via heme a and Cu(A) to the binuclear center formed by heme a3 and Cu(B).</text>
</comment>
<keyword evidence="16" id="KW-0560">Oxidoreductase</keyword>
<evidence type="ECO:0000256" key="3">
    <source>
        <dbReference type="ARBA" id="ARBA00022448"/>
    </source>
</evidence>
<proteinExistence type="inferred from homology"/>
<gene>
    <name evidence="16" type="primary">qoxB</name>
    <name evidence="16" type="ordered locus">MEALZ_1170</name>
</gene>
<keyword evidence="17" id="KW-1185">Reference proteome</keyword>
<dbReference type="InterPro" id="IPR014222">
    <property type="entry name" value="Cyt_c_oxidase_su2"/>
</dbReference>
<evidence type="ECO:0000256" key="13">
    <source>
        <dbReference type="ARBA" id="ARBA00047816"/>
    </source>
</evidence>
<dbReference type="PROSITE" id="PS00078">
    <property type="entry name" value="COX2"/>
    <property type="match status" value="1"/>
</dbReference>